<feature type="chain" id="PRO_5034113688" evidence="1">
    <location>
        <begin position="35"/>
        <end position="292"/>
    </location>
</feature>
<protein>
    <submittedName>
        <fullName evidence="2">Uncharacterized protein</fullName>
    </submittedName>
</protein>
<dbReference type="AlphaFoldDB" id="A0A7M2X2T3"/>
<feature type="signal peptide" evidence="1">
    <location>
        <begin position="1"/>
        <end position="34"/>
    </location>
</feature>
<keyword evidence="1" id="KW-0732">Signal</keyword>
<keyword evidence="3" id="KW-1185">Reference proteome</keyword>
<evidence type="ECO:0000313" key="3">
    <source>
        <dbReference type="Proteomes" id="UP000593765"/>
    </source>
</evidence>
<dbReference type="Proteomes" id="UP000593765">
    <property type="component" value="Chromosome"/>
</dbReference>
<dbReference type="RefSeq" id="WP_206295249.1">
    <property type="nucleotide sequence ID" value="NZ_CP063458.1"/>
</dbReference>
<dbReference type="EMBL" id="CP063458">
    <property type="protein sequence ID" value="QOV91929.1"/>
    <property type="molecule type" value="Genomic_DNA"/>
</dbReference>
<evidence type="ECO:0000256" key="1">
    <source>
        <dbReference type="SAM" id="SignalP"/>
    </source>
</evidence>
<dbReference type="KEGG" id="hbs:IPV69_11470"/>
<accession>A0A7M2X2T3</accession>
<gene>
    <name evidence="2" type="ORF">IPV69_11470</name>
</gene>
<organism evidence="2 3">
    <name type="scientific">Humisphaera borealis</name>
    <dbReference type="NCBI Taxonomy" id="2807512"/>
    <lineage>
        <taxon>Bacteria</taxon>
        <taxon>Pseudomonadati</taxon>
        <taxon>Planctomycetota</taxon>
        <taxon>Phycisphaerae</taxon>
        <taxon>Tepidisphaerales</taxon>
        <taxon>Tepidisphaeraceae</taxon>
        <taxon>Humisphaera</taxon>
    </lineage>
</organism>
<reference evidence="2 3" key="1">
    <citation type="submission" date="2020-10" db="EMBL/GenBank/DDBJ databases">
        <title>Wide distribution of Phycisphaera-like planctomycetes from WD2101 soil group in peatlands and genome analysis of the first cultivated representative.</title>
        <authorList>
            <person name="Dedysh S.N."/>
            <person name="Beletsky A.V."/>
            <person name="Ivanova A."/>
            <person name="Kulichevskaya I.S."/>
            <person name="Suzina N.E."/>
            <person name="Philippov D.A."/>
            <person name="Rakitin A.L."/>
            <person name="Mardanov A.V."/>
            <person name="Ravin N.V."/>
        </authorList>
    </citation>
    <scope>NUCLEOTIDE SEQUENCE [LARGE SCALE GENOMIC DNA]</scope>
    <source>
        <strain evidence="2 3">M1803</strain>
    </source>
</reference>
<proteinExistence type="predicted"/>
<sequence>MLSSIKSLFSRRVRAAAVAVALASTALTAGTAQAEEVRPGSAYSLSFGTDYTSHFISYGADVWGGGDQYSPFSAKSTAFTYGTLSAALGKMGDDVSFTGFVNVWADINNNVESGIGGSVQEIDVNVGVTASFGAFSVTLANGLWSYAGDEEKIADLTVAYADGDSIIKGFALNPSVTLHYRYDGNGGQETGLVIVPGIKPSIKVGEGVYAPTLAFPIAAGFFTEDGFQGGDSGFGFFNAGVAISVPLAFVPPQFGTWTLSASATYWYTAQDQIPNNPEENFIVTALSLGLAF</sequence>
<name>A0A7M2X2T3_9BACT</name>
<evidence type="ECO:0000313" key="2">
    <source>
        <dbReference type="EMBL" id="QOV91929.1"/>
    </source>
</evidence>